<name>A0A9D7XYK8_9MICO</name>
<evidence type="ECO:0000313" key="1">
    <source>
        <dbReference type="EMBL" id="MBL0005145.1"/>
    </source>
</evidence>
<dbReference type="AlphaFoldDB" id="A0A9D7XYK8"/>
<organism evidence="1 2">
    <name type="scientific">Candidatus Phosphoribacter hodrii</name>
    <dbReference type="NCBI Taxonomy" id="2953743"/>
    <lineage>
        <taxon>Bacteria</taxon>
        <taxon>Bacillati</taxon>
        <taxon>Actinomycetota</taxon>
        <taxon>Actinomycetes</taxon>
        <taxon>Micrococcales</taxon>
        <taxon>Dermatophilaceae</taxon>
        <taxon>Candidatus Phosphoribacter</taxon>
    </lineage>
</organism>
<dbReference type="Proteomes" id="UP000886632">
    <property type="component" value="Unassembled WGS sequence"/>
</dbReference>
<proteinExistence type="predicted"/>
<reference evidence="1" key="1">
    <citation type="submission" date="2020-10" db="EMBL/GenBank/DDBJ databases">
        <title>Connecting structure to function with the recovery of over 1000 high-quality activated sludge metagenome-assembled genomes encoding full-length rRNA genes using long-read sequencing.</title>
        <authorList>
            <person name="Singleton C.M."/>
            <person name="Petriglieri F."/>
            <person name="Kristensen J.M."/>
            <person name="Kirkegaard R.H."/>
            <person name="Michaelsen T.Y."/>
            <person name="Andersen M.H."/>
            <person name="Karst S.M."/>
            <person name="Dueholm M.S."/>
            <person name="Nielsen P.H."/>
            <person name="Albertsen M."/>
        </authorList>
    </citation>
    <scope>NUCLEOTIDE SEQUENCE</scope>
    <source>
        <strain evidence="1">Ribe_18-Q3-R11-54_MAXAC.001</strain>
    </source>
</reference>
<dbReference type="PROSITE" id="PS51257">
    <property type="entry name" value="PROKAR_LIPOPROTEIN"/>
    <property type="match status" value="1"/>
</dbReference>
<sequence>MRDRRSIWLVLVVVASSVLVGGSACGHGAGTTASEELIRLAKGSEESLVRSLIGKEATARGTNADEAANLWVTRFTSAHVAYQEISPHARAVGCEAVTSWLGALATPTTDDDLSAHVQVALAIANLNSVVSNRALVADLQGATERAANGEPIYLTVLMMKTGLCQVVG</sequence>
<protein>
    <recommendedName>
        <fullName evidence="3">Lipoprotein</fullName>
    </recommendedName>
</protein>
<dbReference type="EMBL" id="JADKGK010000024">
    <property type="protein sequence ID" value="MBL0005145.1"/>
    <property type="molecule type" value="Genomic_DNA"/>
</dbReference>
<evidence type="ECO:0008006" key="3">
    <source>
        <dbReference type="Google" id="ProtNLM"/>
    </source>
</evidence>
<comment type="caution">
    <text evidence="1">The sequence shown here is derived from an EMBL/GenBank/DDBJ whole genome shotgun (WGS) entry which is preliminary data.</text>
</comment>
<accession>A0A9D7XYK8</accession>
<evidence type="ECO:0000313" key="2">
    <source>
        <dbReference type="Proteomes" id="UP000886632"/>
    </source>
</evidence>
<gene>
    <name evidence="1" type="ORF">IPP00_14605</name>
</gene>